<dbReference type="InterPro" id="IPR011650">
    <property type="entry name" value="Peptidase_M20_dimer"/>
</dbReference>
<dbReference type="GO" id="GO:0019877">
    <property type="term" value="P:diaminopimelate biosynthetic process"/>
    <property type="evidence" value="ECO:0007669"/>
    <property type="project" value="UniProtKB-ARBA"/>
</dbReference>
<feature type="binding site" evidence="2">
    <location>
        <position position="359"/>
    </location>
    <ligand>
        <name>Mn(2+)</name>
        <dbReference type="ChEBI" id="CHEBI:29035"/>
        <label>2</label>
    </ligand>
</feature>
<name>A0A063Y3W8_9GAMM</name>
<dbReference type="GO" id="GO:0046872">
    <property type="term" value="F:metal ion binding"/>
    <property type="evidence" value="ECO:0007669"/>
    <property type="project" value="UniProtKB-KW"/>
</dbReference>
<keyword evidence="1 4" id="KW-0378">Hydrolase</keyword>
<feature type="binding site" evidence="2">
    <location>
        <position position="98"/>
    </location>
    <ligand>
        <name>Mn(2+)</name>
        <dbReference type="ChEBI" id="CHEBI:29035"/>
        <label>2</label>
    </ligand>
</feature>
<keyword evidence="2" id="KW-0464">Manganese</keyword>
<dbReference type="OrthoDB" id="9777385at2"/>
<organism evidence="4 5">
    <name type="scientific">Nitrincola lacisaponensis</name>
    <dbReference type="NCBI Taxonomy" id="267850"/>
    <lineage>
        <taxon>Bacteria</taxon>
        <taxon>Pseudomonadati</taxon>
        <taxon>Pseudomonadota</taxon>
        <taxon>Gammaproteobacteria</taxon>
        <taxon>Oceanospirillales</taxon>
        <taxon>Oceanospirillaceae</taxon>
        <taxon>Nitrincola</taxon>
    </lineage>
</organism>
<dbReference type="FunFam" id="3.30.70.360:FF:000001">
    <property type="entry name" value="N-acetyldiaminopimelate deacetylase"/>
    <property type="match status" value="1"/>
</dbReference>
<dbReference type="PIRSF" id="PIRSF005962">
    <property type="entry name" value="Pept_M20D_amidohydro"/>
    <property type="match status" value="1"/>
</dbReference>
<dbReference type="NCBIfam" id="TIGR01891">
    <property type="entry name" value="amidohydrolases"/>
    <property type="match status" value="1"/>
</dbReference>
<evidence type="ECO:0000313" key="5">
    <source>
        <dbReference type="Proteomes" id="UP000027318"/>
    </source>
</evidence>
<evidence type="ECO:0000259" key="3">
    <source>
        <dbReference type="Pfam" id="PF07687"/>
    </source>
</evidence>
<dbReference type="Proteomes" id="UP000027318">
    <property type="component" value="Unassembled WGS sequence"/>
</dbReference>
<keyword evidence="2" id="KW-0479">Metal-binding</keyword>
<dbReference type="PATRIC" id="fig|267850.7.peg.970"/>
<dbReference type="InterPro" id="IPR002933">
    <property type="entry name" value="Peptidase_M20"/>
</dbReference>
<sequence length="389" mass="42390">MTALWDQYIQQAISLRRDLHKQPELTWQEEATAARIRQELSALGIPWQACAEFGTLGRLAADKPGPHIALRGDIDALPIVEKSGMPWSSQKQGCMHACGHDGHTATLMMAAYWLKAHEAQLPGPVTLLFQPAEEGGHGALRMIEEGALKGIDMIYGWHNWPAIPFGQAVCPDGPVMAGNGTFRLTVTGQGGHASQPEVCHDPVLAASAIVLALQQIVSRRLPPQDSTVISVTSIDGRSSPTVTPDQVVIEGGFRIAQPENRQRLSDWIEEIAVATARSYATQCQVEMFPRYDATINHPVAAANYREQLQRELGDQVLSQTTPLPIMASEDFSYYLKEIPGAFALIGSNDGQLQHSRPCHNAQYDFNDALISPVARVFARLAGAPLPEPS</sequence>
<dbReference type="GO" id="GO:0050118">
    <property type="term" value="F:N-acetyldiaminopimelate deacetylase activity"/>
    <property type="evidence" value="ECO:0007669"/>
    <property type="project" value="UniProtKB-EC"/>
</dbReference>
<dbReference type="CDD" id="cd03886">
    <property type="entry name" value="M20_Acy1"/>
    <property type="match status" value="1"/>
</dbReference>
<protein>
    <submittedName>
        <fullName evidence="4">N-acetyl-L,L-diaminopimelate deacetylase</fullName>
        <ecNumber evidence="4">3.5.1.47</ecNumber>
    </submittedName>
</protein>
<dbReference type="Pfam" id="PF07687">
    <property type="entry name" value="M20_dimer"/>
    <property type="match status" value="1"/>
</dbReference>
<dbReference type="InterPro" id="IPR017439">
    <property type="entry name" value="Amidohydrolase"/>
</dbReference>
<feature type="binding site" evidence="2">
    <location>
        <position position="134"/>
    </location>
    <ligand>
        <name>Mn(2+)</name>
        <dbReference type="ChEBI" id="CHEBI:29035"/>
        <label>2</label>
    </ligand>
</feature>
<dbReference type="EMBL" id="JMSZ01000016">
    <property type="protein sequence ID" value="KDE40384.1"/>
    <property type="molecule type" value="Genomic_DNA"/>
</dbReference>
<comment type="cofactor">
    <cofactor evidence="2">
        <name>Mn(2+)</name>
        <dbReference type="ChEBI" id="CHEBI:29035"/>
    </cofactor>
    <text evidence="2">The Mn(2+) ion enhances activity.</text>
</comment>
<dbReference type="SUPFAM" id="SSF53187">
    <property type="entry name" value="Zn-dependent exopeptidases"/>
    <property type="match status" value="1"/>
</dbReference>
<gene>
    <name evidence="4" type="ORF">ADINL_0976</name>
</gene>
<proteinExistence type="predicted"/>
<dbReference type="Pfam" id="PF01546">
    <property type="entry name" value="Peptidase_M20"/>
    <property type="match status" value="1"/>
</dbReference>
<dbReference type="InterPro" id="IPR036264">
    <property type="entry name" value="Bact_exopeptidase_dim_dom"/>
</dbReference>
<dbReference type="PANTHER" id="PTHR11014">
    <property type="entry name" value="PEPTIDASE M20 FAMILY MEMBER"/>
    <property type="match status" value="1"/>
</dbReference>
<dbReference type="SUPFAM" id="SSF55031">
    <property type="entry name" value="Bacterial exopeptidase dimerisation domain"/>
    <property type="match status" value="1"/>
</dbReference>
<reference evidence="4 5" key="1">
    <citation type="journal article" date="2005" name="Int. J. Syst. Evol. Microbiol.">
        <title>Nitrincola lacisaponensis gen. nov., sp. nov., a novel alkaliphilic bacterium isolated from an alkaline, saline lake.</title>
        <authorList>
            <person name="Dimitriu P.A."/>
            <person name="Shukla S.K."/>
            <person name="Conradt J."/>
            <person name="Marquez M.C."/>
            <person name="Ventosa A."/>
            <person name="Maglia A."/>
            <person name="Peyton B.M."/>
            <person name="Pinkart H.C."/>
            <person name="Mormile M.R."/>
        </authorList>
    </citation>
    <scope>NUCLEOTIDE SEQUENCE [LARGE SCALE GENOMIC DNA]</scope>
    <source>
        <strain evidence="4 5">4CA</strain>
    </source>
</reference>
<feature type="binding site" evidence="2">
    <location>
        <position position="100"/>
    </location>
    <ligand>
        <name>Mn(2+)</name>
        <dbReference type="ChEBI" id="CHEBI:29035"/>
        <label>2</label>
    </ligand>
</feature>
<feature type="binding site" evidence="2">
    <location>
        <position position="158"/>
    </location>
    <ligand>
        <name>Mn(2+)</name>
        <dbReference type="ChEBI" id="CHEBI:29035"/>
        <label>2</label>
    </ligand>
</feature>
<dbReference type="EC" id="3.5.1.47" evidence="4"/>
<dbReference type="PANTHER" id="PTHR11014:SF63">
    <property type="entry name" value="METALLOPEPTIDASE, PUTATIVE (AFU_ORTHOLOGUE AFUA_6G09600)-RELATED"/>
    <property type="match status" value="1"/>
</dbReference>
<dbReference type="Gene3D" id="3.30.70.360">
    <property type="match status" value="1"/>
</dbReference>
<dbReference type="STRING" id="267850.ADINL_0976"/>
<evidence type="ECO:0000256" key="2">
    <source>
        <dbReference type="PIRSR" id="PIRSR005962-1"/>
    </source>
</evidence>
<keyword evidence="5" id="KW-1185">Reference proteome</keyword>
<comment type="caution">
    <text evidence="4">The sequence shown here is derived from an EMBL/GenBank/DDBJ whole genome shotgun (WGS) entry which is preliminary data.</text>
</comment>
<dbReference type="RefSeq" id="WP_036544478.1">
    <property type="nucleotide sequence ID" value="NZ_JMSZ01000016.1"/>
</dbReference>
<feature type="domain" description="Peptidase M20 dimerisation" evidence="3">
    <location>
        <begin position="178"/>
        <end position="278"/>
    </location>
</feature>
<evidence type="ECO:0000313" key="4">
    <source>
        <dbReference type="EMBL" id="KDE40384.1"/>
    </source>
</evidence>
<evidence type="ECO:0000256" key="1">
    <source>
        <dbReference type="ARBA" id="ARBA00022801"/>
    </source>
</evidence>
<dbReference type="NCBIfam" id="NF038260">
    <property type="entry name" value="ectoine_DoeB_2"/>
    <property type="match status" value="1"/>
</dbReference>
<dbReference type="Gene3D" id="3.40.630.10">
    <property type="entry name" value="Zn peptidases"/>
    <property type="match status" value="1"/>
</dbReference>
<accession>A0A063Y3W8</accession>
<dbReference type="AlphaFoldDB" id="A0A063Y3W8"/>